<dbReference type="InterPro" id="IPR002711">
    <property type="entry name" value="HNH"/>
</dbReference>
<reference evidence="2" key="1">
    <citation type="submission" date="2018-05" db="EMBL/GenBank/DDBJ databases">
        <authorList>
            <person name="Lanie J.A."/>
            <person name="Ng W.-L."/>
            <person name="Kazmierczak K.M."/>
            <person name="Andrzejewski T.M."/>
            <person name="Davidsen T.M."/>
            <person name="Wayne K.J."/>
            <person name="Tettelin H."/>
            <person name="Glass J.I."/>
            <person name="Rusch D."/>
            <person name="Podicherti R."/>
            <person name="Tsui H.-C.T."/>
            <person name="Winkler M.E."/>
        </authorList>
    </citation>
    <scope>NUCLEOTIDE SEQUENCE</scope>
</reference>
<dbReference type="Gene3D" id="1.10.30.50">
    <property type="match status" value="1"/>
</dbReference>
<proteinExistence type="predicted"/>
<dbReference type="GO" id="GO:0004519">
    <property type="term" value="F:endonuclease activity"/>
    <property type="evidence" value="ECO:0007669"/>
    <property type="project" value="InterPro"/>
</dbReference>
<dbReference type="Pfam" id="PF01844">
    <property type="entry name" value="HNH"/>
    <property type="match status" value="1"/>
</dbReference>
<protein>
    <recommendedName>
        <fullName evidence="1">HNH nuclease domain-containing protein</fullName>
    </recommendedName>
</protein>
<dbReference type="GO" id="GO:0003676">
    <property type="term" value="F:nucleic acid binding"/>
    <property type="evidence" value="ECO:0007669"/>
    <property type="project" value="InterPro"/>
</dbReference>
<gene>
    <name evidence="2" type="ORF">METZ01_LOCUS423510</name>
</gene>
<evidence type="ECO:0000259" key="1">
    <source>
        <dbReference type="SMART" id="SM00507"/>
    </source>
</evidence>
<organism evidence="2">
    <name type="scientific">marine metagenome</name>
    <dbReference type="NCBI Taxonomy" id="408172"/>
    <lineage>
        <taxon>unclassified sequences</taxon>
        <taxon>metagenomes</taxon>
        <taxon>ecological metagenomes</taxon>
    </lineage>
</organism>
<name>A0A382XHL5_9ZZZZ</name>
<sequence length="112" mass="13462">MSNRSGNNRRNIKPEIKDKVRKRDGYTCRLCLKEVEELTEQLQVHHIRPVEMGGRDRFKNMISLCHVCHRIVHKNVERYIAPMRKYVDLLNQTGQRHTIDSIERGYYIDQRK</sequence>
<dbReference type="EMBL" id="UINC01167902">
    <property type="protein sequence ID" value="SVD70656.1"/>
    <property type="molecule type" value="Genomic_DNA"/>
</dbReference>
<evidence type="ECO:0000313" key="2">
    <source>
        <dbReference type="EMBL" id="SVD70656.1"/>
    </source>
</evidence>
<dbReference type="AlphaFoldDB" id="A0A382XHL5"/>
<dbReference type="CDD" id="cd00085">
    <property type="entry name" value="HNHc"/>
    <property type="match status" value="1"/>
</dbReference>
<accession>A0A382XHL5</accession>
<dbReference type="GO" id="GO:0008270">
    <property type="term" value="F:zinc ion binding"/>
    <property type="evidence" value="ECO:0007669"/>
    <property type="project" value="InterPro"/>
</dbReference>
<dbReference type="SMART" id="SM00507">
    <property type="entry name" value="HNHc"/>
    <property type="match status" value="1"/>
</dbReference>
<feature type="domain" description="HNH nuclease" evidence="1">
    <location>
        <begin position="15"/>
        <end position="70"/>
    </location>
</feature>
<dbReference type="InterPro" id="IPR003615">
    <property type="entry name" value="HNH_nuc"/>
</dbReference>